<sequence>MLVLEIYQQVYFIWSRQNFLTMIRFHWSEEFYGNFPKEVAMFFPKRKIFGEGGIGEEEIKDWKNFICGDVNAFGRLLPKAKKWEEHIISDFFRRADCLFSSKSPSVQMMAFDMFLCWDGVPPVHLLDSILDRCQRGDWRDNNDLEAKTAACLAKFMPGHPKLRYLAHLSERLNKAAETSGTSAKAELQRALEGVAPFFIQMSVGQPMSF</sequence>
<evidence type="ECO:0000313" key="2">
    <source>
        <dbReference type="Proteomes" id="UP000177451"/>
    </source>
</evidence>
<gene>
    <name evidence="1" type="ORF">A2Z53_02795</name>
</gene>
<comment type="caution">
    <text evidence="1">The sequence shown here is derived from an EMBL/GenBank/DDBJ whole genome shotgun (WGS) entry which is preliminary data.</text>
</comment>
<evidence type="ECO:0000313" key="1">
    <source>
        <dbReference type="EMBL" id="OGF64643.1"/>
    </source>
</evidence>
<dbReference type="AlphaFoldDB" id="A0A1F5VML2"/>
<accession>A0A1F5VML2</accession>
<proteinExistence type="predicted"/>
<dbReference type="EMBL" id="MFHH01000039">
    <property type="protein sequence ID" value="OGF64643.1"/>
    <property type="molecule type" value="Genomic_DNA"/>
</dbReference>
<protein>
    <submittedName>
        <fullName evidence="1">Uncharacterized protein</fullName>
    </submittedName>
</protein>
<reference evidence="1 2" key="1">
    <citation type="journal article" date="2016" name="Nat. Commun.">
        <title>Thousands of microbial genomes shed light on interconnected biogeochemical processes in an aquifer system.</title>
        <authorList>
            <person name="Anantharaman K."/>
            <person name="Brown C.T."/>
            <person name="Hug L.A."/>
            <person name="Sharon I."/>
            <person name="Castelle C.J."/>
            <person name="Probst A.J."/>
            <person name="Thomas B.C."/>
            <person name="Singh A."/>
            <person name="Wilkins M.J."/>
            <person name="Karaoz U."/>
            <person name="Brodie E.L."/>
            <person name="Williams K.H."/>
            <person name="Hubbard S.S."/>
            <person name="Banfield J.F."/>
        </authorList>
    </citation>
    <scope>NUCLEOTIDE SEQUENCE [LARGE SCALE GENOMIC DNA]</scope>
</reference>
<name>A0A1F5VML2_9BACT</name>
<organism evidence="1 2">
    <name type="scientific">Candidatus Giovannonibacteria bacterium RIFCSPHIGHO2_02_42_15</name>
    <dbReference type="NCBI Taxonomy" id="1798329"/>
    <lineage>
        <taxon>Bacteria</taxon>
        <taxon>Candidatus Giovannoniibacteriota</taxon>
    </lineage>
</organism>
<dbReference type="Proteomes" id="UP000177451">
    <property type="component" value="Unassembled WGS sequence"/>
</dbReference>